<feature type="transmembrane region" description="Helical" evidence="28">
    <location>
        <begin position="45"/>
        <end position="72"/>
    </location>
</feature>
<dbReference type="GO" id="GO:0030288">
    <property type="term" value="C:outer membrane-bounded periplasmic space"/>
    <property type="evidence" value="ECO:0007669"/>
    <property type="project" value="TreeGrafter"/>
</dbReference>
<dbReference type="Pfam" id="PF00912">
    <property type="entry name" value="Transgly"/>
    <property type="match status" value="1"/>
</dbReference>
<dbReference type="GO" id="GO:0009002">
    <property type="term" value="F:serine-type D-Ala-D-Ala carboxypeptidase activity"/>
    <property type="evidence" value="ECO:0007669"/>
    <property type="project" value="UniProtKB-EC"/>
</dbReference>
<dbReference type="GO" id="GO:0071555">
    <property type="term" value="P:cell wall organization"/>
    <property type="evidence" value="ECO:0007669"/>
    <property type="project" value="UniProtKB-KW"/>
</dbReference>
<dbReference type="GO" id="GO:0008955">
    <property type="term" value="F:peptidoglycan glycosyltransferase activity"/>
    <property type="evidence" value="ECO:0007669"/>
    <property type="project" value="UniProtKB-EC"/>
</dbReference>
<reference evidence="32 33" key="1">
    <citation type="submission" date="2017-08" db="EMBL/GenBank/DDBJ databases">
        <title>WGS of Clinical strains of the CDC Group NO-1 linked to zoonotic infections in humans.</title>
        <authorList>
            <person name="Bernier A.-M."/>
            <person name="Bernard K."/>
        </authorList>
    </citation>
    <scope>NUCLEOTIDE SEQUENCE [LARGE SCALE GENOMIC DNA]</scope>
    <source>
        <strain evidence="32 33">NML03-0146</strain>
    </source>
</reference>
<evidence type="ECO:0000313" key="32">
    <source>
        <dbReference type="EMBL" id="PAT35951.1"/>
    </source>
</evidence>
<keyword evidence="9" id="KW-0121">Carboxypeptidase</keyword>
<dbReference type="GO" id="GO:0008360">
    <property type="term" value="P:regulation of cell shape"/>
    <property type="evidence" value="ECO:0007669"/>
    <property type="project" value="UniProtKB-KW"/>
</dbReference>
<evidence type="ECO:0000256" key="27">
    <source>
        <dbReference type="SAM" id="MobiDB-lite"/>
    </source>
</evidence>
<evidence type="ECO:0000256" key="26">
    <source>
        <dbReference type="ARBA" id="ARBA00060592"/>
    </source>
</evidence>
<dbReference type="PANTHER" id="PTHR32282:SF27">
    <property type="entry name" value="PENICILLIN-BINDING PROTEIN 1A"/>
    <property type="match status" value="1"/>
</dbReference>
<evidence type="ECO:0000256" key="5">
    <source>
        <dbReference type="ARBA" id="ARBA00012448"/>
    </source>
</evidence>
<evidence type="ECO:0000256" key="20">
    <source>
        <dbReference type="ARBA" id="ARBA00023251"/>
    </source>
</evidence>
<evidence type="ECO:0000256" key="3">
    <source>
        <dbReference type="ARBA" id="ARBA00007090"/>
    </source>
</evidence>
<dbReference type="GO" id="GO:0006508">
    <property type="term" value="P:proteolysis"/>
    <property type="evidence" value="ECO:0007669"/>
    <property type="project" value="UniProtKB-KW"/>
</dbReference>
<comment type="similarity">
    <text evidence="3">In the C-terminal section; belongs to the transpeptidase family.</text>
</comment>
<dbReference type="InterPro" id="IPR023346">
    <property type="entry name" value="Lysozyme-like_dom_sf"/>
</dbReference>
<dbReference type="InterPro" id="IPR012338">
    <property type="entry name" value="Beta-lactam/transpept-like"/>
</dbReference>
<dbReference type="Proteomes" id="UP000217999">
    <property type="component" value="Unassembled WGS sequence"/>
</dbReference>
<evidence type="ECO:0000259" key="30">
    <source>
        <dbReference type="Pfam" id="PF00912"/>
    </source>
</evidence>
<evidence type="ECO:0000256" key="12">
    <source>
        <dbReference type="ARBA" id="ARBA00022679"/>
    </source>
</evidence>
<keyword evidence="17" id="KW-0573">Peptidoglycan synthesis</keyword>
<gene>
    <name evidence="32" type="ORF">CK620_01540</name>
</gene>
<dbReference type="UniPathway" id="UPA00219"/>
<dbReference type="EC" id="3.4.16.4" evidence="5"/>
<evidence type="ECO:0000259" key="31">
    <source>
        <dbReference type="Pfam" id="PF17092"/>
    </source>
</evidence>
<sequence length="812" mass="89234">MPLNSSRSGSGRQRAFSNQPSSQPAAPDVSQEQAGPRRSSLLLRVLAWLAGLAVTGIVAGIAVVVVVVATIYPKLPDISDLADYRPKLPLRVYSAEGALIGEFGEERRRLMPIEEIPQVMKHAILAAEDARFFQHSGVDYRGIARAALANIRDLRSQGASTISMQVARNMYLSSERTFTRKLYEVLLTMKIEHMLSKNEILEIYMNQIFLGNRAYGFSAASETYFGKSLEEVSIAEAAMLAGLPVAPSLYNPIRRPERARIRQLHIINRMLENNFITAEQAQQARDEKLHIRRTMDSFPIRAEFVAEMVRQSMVERYGDEAYTRGLNVYTTIALSDQEAAYQALRTGIMNYEKRQYYRGPENFITLPADAAEREDVIDKALVAHPDNGELLSAVVLKASRQKVTVARADGSQIDITGDGLRPVQSGLSSKAAANIQIRPGAIVRIMQTAKGGWEMTQLPEVEGAFVAMDTQTGAIKALVGGFDFNKNKFNHVTQAWRQPGSAFKPFIYSAALEEGFMPATLIADTPMYFPPSRAGGKAWEPRNYDRSFSGPISMRVSLAKSRNIPTVRLIQAVGAKNAQQWATRFGFDASRIVPVLPMALGAAEVTPLQMAAAYTVFANGGHRVDPWLIERVTDYRGRILSQTTPPALADMPQAIDPRNAFITSSLLQEVTRSGTGAKARGILKRPDIYGKTGTTNDAHDAWFAGFQPSISAVAWIGYDNPRDLGSRETGGGLALPIWAQFMQHALKDVPVAELKPPKGVTRSGGDWAYSEFSAGRGVASLGMETVYSESVTGGYTAPTSQEREQIMDLFRN</sequence>
<dbReference type="InterPro" id="IPR031376">
    <property type="entry name" value="PCB_OB"/>
</dbReference>
<dbReference type="Pfam" id="PF17092">
    <property type="entry name" value="PCB_OB"/>
    <property type="match status" value="1"/>
</dbReference>
<dbReference type="PANTHER" id="PTHR32282">
    <property type="entry name" value="BINDING PROTEIN TRANSPEPTIDASE, PUTATIVE-RELATED"/>
    <property type="match status" value="1"/>
</dbReference>
<feature type="domain" description="Penicillin-binding protein transpeptidase" evidence="29">
    <location>
        <begin position="463"/>
        <end position="742"/>
    </location>
</feature>
<dbReference type="InterPro" id="IPR036950">
    <property type="entry name" value="PBP_transglycosylase"/>
</dbReference>
<dbReference type="GO" id="GO:0046677">
    <property type="term" value="P:response to antibiotic"/>
    <property type="evidence" value="ECO:0007669"/>
    <property type="project" value="UniProtKB-KW"/>
</dbReference>
<dbReference type="GO" id="GO:0009252">
    <property type="term" value="P:peptidoglycan biosynthetic process"/>
    <property type="evidence" value="ECO:0007669"/>
    <property type="project" value="UniProtKB-UniPathway"/>
</dbReference>
<evidence type="ECO:0000256" key="14">
    <source>
        <dbReference type="ARBA" id="ARBA00022801"/>
    </source>
</evidence>
<feature type="domain" description="Glycosyl transferase family 51" evidence="30">
    <location>
        <begin position="97"/>
        <end position="270"/>
    </location>
</feature>
<keyword evidence="20" id="KW-0046">Antibiotic resistance</keyword>
<keyword evidence="10" id="KW-0645">Protease</keyword>
<evidence type="ECO:0000256" key="22">
    <source>
        <dbReference type="ARBA" id="ARBA00023316"/>
    </source>
</evidence>
<dbReference type="NCBIfam" id="TIGR02074">
    <property type="entry name" value="PBP_1a_fam"/>
    <property type="match status" value="1"/>
</dbReference>
<dbReference type="EC" id="2.4.99.28" evidence="24"/>
<evidence type="ECO:0000259" key="29">
    <source>
        <dbReference type="Pfam" id="PF00905"/>
    </source>
</evidence>
<evidence type="ECO:0000256" key="4">
    <source>
        <dbReference type="ARBA" id="ARBA00007739"/>
    </source>
</evidence>
<dbReference type="GO" id="GO:0008658">
    <property type="term" value="F:penicillin binding"/>
    <property type="evidence" value="ECO:0007669"/>
    <property type="project" value="InterPro"/>
</dbReference>
<keyword evidence="16" id="KW-0735">Signal-anchor</keyword>
<evidence type="ECO:0000256" key="28">
    <source>
        <dbReference type="SAM" id="Phobius"/>
    </source>
</evidence>
<evidence type="ECO:0000256" key="16">
    <source>
        <dbReference type="ARBA" id="ARBA00022968"/>
    </source>
</evidence>
<evidence type="ECO:0000256" key="6">
    <source>
        <dbReference type="ARBA" id="ARBA00018638"/>
    </source>
</evidence>
<evidence type="ECO:0000256" key="15">
    <source>
        <dbReference type="ARBA" id="ARBA00022960"/>
    </source>
</evidence>
<dbReference type="SUPFAM" id="SSF56601">
    <property type="entry name" value="beta-lactamase/transpeptidase-like"/>
    <property type="match status" value="1"/>
</dbReference>
<dbReference type="SUPFAM" id="SSF53955">
    <property type="entry name" value="Lysozyme-like"/>
    <property type="match status" value="1"/>
</dbReference>
<dbReference type="FunFam" id="1.10.3810.10:FF:000003">
    <property type="entry name" value="Penicillin-binding protein 1a"/>
    <property type="match status" value="1"/>
</dbReference>
<comment type="pathway">
    <text evidence="26">Glycan biosynthesis.</text>
</comment>
<comment type="pathway">
    <text evidence="2">Cell wall biogenesis; peptidoglycan biosynthesis.</text>
</comment>
<dbReference type="RefSeq" id="WP_095548805.1">
    <property type="nucleotide sequence ID" value="NZ_NSJF01000001.1"/>
</dbReference>
<dbReference type="AlphaFoldDB" id="A0A2A2ADZ5"/>
<evidence type="ECO:0000256" key="17">
    <source>
        <dbReference type="ARBA" id="ARBA00022984"/>
    </source>
</evidence>
<keyword evidence="11" id="KW-0328">Glycosyltransferase</keyword>
<dbReference type="InterPro" id="IPR001460">
    <property type="entry name" value="PCN-bd_Tpept"/>
</dbReference>
<dbReference type="InterPro" id="IPR001264">
    <property type="entry name" value="Glyco_trans_51"/>
</dbReference>
<evidence type="ECO:0000256" key="8">
    <source>
        <dbReference type="ARBA" id="ARBA00022519"/>
    </source>
</evidence>
<organism evidence="32 33">
    <name type="scientific">Vandammella animalimorsus</name>
    <dbReference type="NCBI Taxonomy" id="2029117"/>
    <lineage>
        <taxon>Bacteria</taxon>
        <taxon>Pseudomonadati</taxon>
        <taxon>Pseudomonadota</taxon>
        <taxon>Betaproteobacteria</taxon>
        <taxon>Burkholderiales</taxon>
        <taxon>Comamonadaceae</taxon>
        <taxon>Vandammella</taxon>
    </lineage>
</organism>
<keyword evidence="8" id="KW-0997">Cell inner membrane</keyword>
<proteinExistence type="inferred from homology"/>
<keyword evidence="7" id="KW-1003">Cell membrane</keyword>
<dbReference type="InterPro" id="IPR050396">
    <property type="entry name" value="Glycosyltr_51/Transpeptidase"/>
</dbReference>
<feature type="region of interest" description="Disordered" evidence="27">
    <location>
        <begin position="1"/>
        <end position="33"/>
    </location>
</feature>
<evidence type="ECO:0000256" key="21">
    <source>
        <dbReference type="ARBA" id="ARBA00023268"/>
    </source>
</evidence>
<comment type="caution">
    <text evidence="32">The sequence shown here is derived from an EMBL/GenBank/DDBJ whole genome shotgun (WGS) entry which is preliminary data.</text>
</comment>
<feature type="domain" description="Penicillin-binding protein OB-like" evidence="31">
    <location>
        <begin position="357"/>
        <end position="461"/>
    </location>
</feature>
<evidence type="ECO:0000256" key="24">
    <source>
        <dbReference type="ARBA" id="ARBA00044770"/>
    </source>
</evidence>
<dbReference type="Pfam" id="PF00905">
    <property type="entry name" value="Transpeptidase"/>
    <property type="match status" value="1"/>
</dbReference>
<accession>A0A2A2ADZ5</accession>
<evidence type="ECO:0000256" key="11">
    <source>
        <dbReference type="ARBA" id="ARBA00022676"/>
    </source>
</evidence>
<feature type="compositionally biased region" description="Polar residues" evidence="27">
    <location>
        <begin position="1"/>
        <end position="24"/>
    </location>
</feature>
<evidence type="ECO:0000256" key="9">
    <source>
        <dbReference type="ARBA" id="ARBA00022645"/>
    </source>
</evidence>
<comment type="catalytic activity">
    <reaction evidence="23">
        <text>Preferential cleavage: (Ac)2-L-Lys-D-Ala-|-D-Ala. Also transpeptidation of peptidyl-alanyl moieties that are N-acyl substituents of D-alanine.</text>
        <dbReference type="EC" id="3.4.16.4"/>
    </reaction>
</comment>
<evidence type="ECO:0000256" key="23">
    <source>
        <dbReference type="ARBA" id="ARBA00034000"/>
    </source>
</evidence>
<keyword evidence="22" id="KW-0961">Cell wall biogenesis/degradation</keyword>
<protein>
    <recommendedName>
        <fullName evidence="6">Penicillin-binding protein 1A</fullName>
        <ecNumber evidence="24">2.4.99.28</ecNumber>
        <ecNumber evidence="5">3.4.16.4</ecNumber>
    </recommendedName>
</protein>
<comment type="similarity">
    <text evidence="4">In the N-terminal section; belongs to the glycosyltransferase 51 family.</text>
</comment>
<keyword evidence="19 28" id="KW-0472">Membrane</keyword>
<evidence type="ECO:0000256" key="1">
    <source>
        <dbReference type="ARBA" id="ARBA00004249"/>
    </source>
</evidence>
<evidence type="ECO:0000256" key="18">
    <source>
        <dbReference type="ARBA" id="ARBA00022989"/>
    </source>
</evidence>
<evidence type="ECO:0000256" key="25">
    <source>
        <dbReference type="ARBA" id="ARBA00049902"/>
    </source>
</evidence>
<evidence type="ECO:0000313" key="33">
    <source>
        <dbReference type="Proteomes" id="UP000217999"/>
    </source>
</evidence>
<dbReference type="GO" id="GO:0005886">
    <property type="term" value="C:plasma membrane"/>
    <property type="evidence" value="ECO:0007669"/>
    <property type="project" value="UniProtKB-SubCell"/>
</dbReference>
<keyword evidence="18 28" id="KW-1133">Transmembrane helix</keyword>
<dbReference type="Gene3D" id="3.40.710.10">
    <property type="entry name" value="DD-peptidase/beta-lactamase superfamily"/>
    <property type="match status" value="2"/>
</dbReference>
<comment type="subcellular location">
    <subcellularLocation>
        <location evidence="1">Cell inner membrane</location>
        <topology evidence="1">Single-pass type II membrane protein</topology>
    </subcellularLocation>
</comment>
<keyword evidence="15" id="KW-0133">Cell shape</keyword>
<evidence type="ECO:0000256" key="13">
    <source>
        <dbReference type="ARBA" id="ARBA00022692"/>
    </source>
</evidence>
<keyword evidence="21" id="KW-0511">Multifunctional enzyme</keyword>
<comment type="catalytic activity">
    <reaction evidence="25">
        <text>[GlcNAc-(1-&gt;4)-Mur2Ac(oyl-L-Ala-gamma-D-Glu-L-Lys-D-Ala-D-Ala)](n)-di-trans,octa-cis-undecaprenyl diphosphate + beta-D-GlcNAc-(1-&gt;4)-Mur2Ac(oyl-L-Ala-gamma-D-Glu-L-Lys-D-Ala-D-Ala)-di-trans,octa-cis-undecaprenyl diphosphate = [GlcNAc-(1-&gt;4)-Mur2Ac(oyl-L-Ala-gamma-D-Glu-L-Lys-D-Ala-D-Ala)](n+1)-di-trans,octa-cis-undecaprenyl diphosphate + di-trans,octa-cis-undecaprenyl diphosphate + H(+)</text>
        <dbReference type="Rhea" id="RHEA:23708"/>
        <dbReference type="Rhea" id="RHEA-COMP:9602"/>
        <dbReference type="Rhea" id="RHEA-COMP:9603"/>
        <dbReference type="ChEBI" id="CHEBI:15378"/>
        <dbReference type="ChEBI" id="CHEBI:58405"/>
        <dbReference type="ChEBI" id="CHEBI:60033"/>
        <dbReference type="ChEBI" id="CHEBI:78435"/>
        <dbReference type="EC" id="2.4.99.28"/>
    </reaction>
</comment>
<dbReference type="Gene3D" id="1.10.3810.10">
    <property type="entry name" value="Biosynthetic peptidoglycan transglycosylase-like"/>
    <property type="match status" value="1"/>
</dbReference>
<keyword evidence="12" id="KW-0808">Transferase</keyword>
<keyword evidence="14" id="KW-0378">Hydrolase</keyword>
<evidence type="ECO:0000256" key="19">
    <source>
        <dbReference type="ARBA" id="ARBA00023136"/>
    </source>
</evidence>
<evidence type="ECO:0000256" key="10">
    <source>
        <dbReference type="ARBA" id="ARBA00022670"/>
    </source>
</evidence>
<dbReference type="EMBL" id="NSJF01000001">
    <property type="protein sequence ID" value="PAT35951.1"/>
    <property type="molecule type" value="Genomic_DNA"/>
</dbReference>
<name>A0A2A2ADZ5_9BURK</name>
<keyword evidence="13 28" id="KW-0812">Transmembrane</keyword>
<evidence type="ECO:0000256" key="7">
    <source>
        <dbReference type="ARBA" id="ARBA00022475"/>
    </source>
</evidence>
<evidence type="ECO:0000256" key="2">
    <source>
        <dbReference type="ARBA" id="ARBA00004752"/>
    </source>
</evidence>